<accession>W1P4G6</accession>
<evidence type="ECO:0000256" key="1">
    <source>
        <dbReference type="SAM" id="MobiDB-lite"/>
    </source>
</evidence>
<sequence length="105" mass="11735">RNRSSSTKQVKGENNRLVTALSSPITPVMGLGPHLSPDEEGQDDQHQHHFTPILTDMAQMSFTYLLKSIRACSFTLGLREKHKAIASAITPYLFSVSCLCYNDRK</sequence>
<dbReference type="Proteomes" id="UP000017836">
    <property type="component" value="Unassembled WGS sequence"/>
</dbReference>
<evidence type="ECO:0000313" key="3">
    <source>
        <dbReference type="Proteomes" id="UP000017836"/>
    </source>
</evidence>
<feature type="non-terminal residue" evidence="2">
    <location>
        <position position="1"/>
    </location>
</feature>
<evidence type="ECO:0000313" key="2">
    <source>
        <dbReference type="EMBL" id="ERN01850.1"/>
    </source>
</evidence>
<dbReference type="HOGENOM" id="CLU_2243378_0_0_1"/>
<dbReference type="EMBL" id="KI394680">
    <property type="protein sequence ID" value="ERN01850.1"/>
    <property type="molecule type" value="Genomic_DNA"/>
</dbReference>
<name>W1P4G6_AMBTC</name>
<feature type="region of interest" description="Disordered" evidence="1">
    <location>
        <begin position="25"/>
        <end position="46"/>
    </location>
</feature>
<proteinExistence type="predicted"/>
<keyword evidence="3" id="KW-1185">Reference proteome</keyword>
<organism evidence="2 3">
    <name type="scientific">Amborella trichopoda</name>
    <dbReference type="NCBI Taxonomy" id="13333"/>
    <lineage>
        <taxon>Eukaryota</taxon>
        <taxon>Viridiplantae</taxon>
        <taxon>Streptophyta</taxon>
        <taxon>Embryophyta</taxon>
        <taxon>Tracheophyta</taxon>
        <taxon>Spermatophyta</taxon>
        <taxon>Magnoliopsida</taxon>
        <taxon>Amborellales</taxon>
        <taxon>Amborellaceae</taxon>
        <taxon>Amborella</taxon>
    </lineage>
</organism>
<reference evidence="3" key="1">
    <citation type="journal article" date="2013" name="Science">
        <title>The Amborella genome and the evolution of flowering plants.</title>
        <authorList>
            <consortium name="Amborella Genome Project"/>
        </authorList>
    </citation>
    <scope>NUCLEOTIDE SEQUENCE [LARGE SCALE GENOMIC DNA]</scope>
</reference>
<dbReference type="AlphaFoldDB" id="W1P4G6"/>
<feature type="non-terminal residue" evidence="2">
    <location>
        <position position="105"/>
    </location>
</feature>
<gene>
    <name evidence="2" type="ORF">AMTR_s00089p00090630</name>
</gene>
<protein>
    <submittedName>
        <fullName evidence="2">Uncharacterized protein</fullName>
    </submittedName>
</protein>
<dbReference type="Gramene" id="ERN01850">
    <property type="protein sequence ID" value="ERN01850"/>
    <property type="gene ID" value="AMTR_s00089p00090630"/>
</dbReference>